<dbReference type="Pfam" id="PF17389">
    <property type="entry name" value="Bac_rhamnosid6H"/>
    <property type="match status" value="1"/>
</dbReference>
<proteinExistence type="predicted"/>
<dbReference type="STRING" id="2656787.A0A370TCQ6"/>
<dbReference type="PANTHER" id="PTHR34987">
    <property type="entry name" value="C, PUTATIVE (AFU_ORTHOLOGUE AFUA_3G02880)-RELATED"/>
    <property type="match status" value="1"/>
</dbReference>
<keyword evidence="2" id="KW-0732">Signal</keyword>
<dbReference type="EMBL" id="NPIC01000011">
    <property type="protein sequence ID" value="RDL32011.1"/>
    <property type="molecule type" value="Genomic_DNA"/>
</dbReference>
<comment type="caution">
    <text evidence="4">The sequence shown here is derived from an EMBL/GenBank/DDBJ whole genome shotgun (WGS) entry which is preliminary data.</text>
</comment>
<keyword evidence="5" id="KW-1185">Reference proteome</keyword>
<dbReference type="PANTHER" id="PTHR34987:SF6">
    <property type="entry name" value="ALPHA-L-RHAMNOSIDASE SIX-HAIRPIN GLYCOSIDASE DOMAIN-CONTAINING PROTEIN"/>
    <property type="match status" value="1"/>
</dbReference>
<gene>
    <name evidence="4" type="ORF">BP5553_09413</name>
</gene>
<dbReference type="RefSeq" id="XP_031865943.1">
    <property type="nucleotide sequence ID" value="XM_032018036.1"/>
</dbReference>
<evidence type="ECO:0000313" key="5">
    <source>
        <dbReference type="Proteomes" id="UP000254866"/>
    </source>
</evidence>
<feature type="chain" id="PRO_5017042940" evidence="2">
    <location>
        <begin position="20"/>
        <end position="830"/>
    </location>
</feature>
<feature type="domain" description="Alpha-L-rhamnosidase six-hairpin glycosidase" evidence="3">
    <location>
        <begin position="310"/>
        <end position="499"/>
    </location>
</feature>
<name>A0A370TCQ6_9HELO</name>
<dbReference type="GO" id="GO:0005975">
    <property type="term" value="P:carbohydrate metabolic process"/>
    <property type="evidence" value="ECO:0007669"/>
    <property type="project" value="InterPro"/>
</dbReference>
<dbReference type="Gene3D" id="1.50.10.10">
    <property type="match status" value="1"/>
</dbReference>
<dbReference type="InterPro" id="IPR012341">
    <property type="entry name" value="6hp_glycosidase-like_sf"/>
</dbReference>
<feature type="compositionally biased region" description="Basic and acidic residues" evidence="1">
    <location>
        <begin position="804"/>
        <end position="815"/>
    </location>
</feature>
<sequence length="830" mass="92682">MHFLSAAVLALLSPSLINALHKTKHTGPDYESLPNQTIFPGPWESNIKAPVNKSYIVPTKIYNFEGAASGAEFMLEDADTTGGISWVIGPGGLITYEFAENIAGRVCFEVEGLKNDPYIVLSYSESPFFADREPDATNDKQARDLPLKFAVTHTGTNCVGKGYIRGGFKYLTVFIPETDVPTEGGFWHDGHTPPQRELKRKLTWYETIGQKLLGWQHPSKNDTAGEPAVVISKIWVNCTSFPSMPNGKAYTGYFDSSSSILNRVWYAGAWTLQLSTLDPKEGGSLIDFNRNFDHNKAPQGAWYSNYTIANGTAVTTDGAKRDRMVWPGDMTIAVPGIAVSTYDMLAVRNALETIYEHQFGDGSLPYAGPPMGAFGEFSDTYHLHTLVGTYVYVLYTGDLEWLKTRWDRYTLALSISIAKVDEFNLLHVSSTQDWIRPGLTGHNIEASAILYDVLGNSLKLADWIGDRSTARLKEWEYTRARLRKGIATLFCPDESLYGDNKGRRGCNGPEKVLPQDGNSWVLMSGAGDPSQVLNISESLRKRWIKYGAPAAEFPNVISPFASSFELLGHSAAGNHDAAVELIELMWGYMLDGPGMTNSTLLEGYRVDGYVHYPAYWAPARNSHAHGWAAGPTTVLMQGILGIQLITPLGETWKIEPHLTKWLSYARGGFATKLGKFEVSISRMRSLSTGRKVEGLNVTIPEGTSGTLNWGGREQFRGSDMSSAFSFFRYTEPLDASRPEDMTQVFSIGDWSDFVPDDEWVRPEIEERPEGVVDWEALAENYKFAEQRYRIWPQSHSPHMGIVEEGERPPTEFAKEHYRKHKQELRKRENM</sequence>
<evidence type="ECO:0000256" key="1">
    <source>
        <dbReference type="SAM" id="MobiDB-lite"/>
    </source>
</evidence>
<dbReference type="InterPro" id="IPR008928">
    <property type="entry name" value="6-hairpin_glycosidase_sf"/>
</dbReference>
<dbReference type="GO" id="GO:0003824">
    <property type="term" value="F:catalytic activity"/>
    <property type="evidence" value="ECO:0007669"/>
    <property type="project" value="UniProtKB-ARBA"/>
</dbReference>
<reference evidence="4 5" key="1">
    <citation type="journal article" date="2018" name="IMA Fungus">
        <title>IMA Genome-F 9: Draft genome sequence of Annulohypoxylon stygium, Aspergillus mulundensis, Berkeleyomyces basicola (syn. Thielaviopsis basicola), Ceratocystis smalleyi, two Cercospora beticola strains, Coleophoma cylindrospora, Fusarium fracticaudum, Phialophora cf. hyalina, and Morchella septimelata.</title>
        <authorList>
            <person name="Wingfield B.D."/>
            <person name="Bills G.F."/>
            <person name="Dong Y."/>
            <person name="Huang W."/>
            <person name="Nel W.J."/>
            <person name="Swalarsk-Parry B.S."/>
            <person name="Vaghefi N."/>
            <person name="Wilken P.M."/>
            <person name="An Z."/>
            <person name="de Beer Z.W."/>
            <person name="De Vos L."/>
            <person name="Chen L."/>
            <person name="Duong T.A."/>
            <person name="Gao Y."/>
            <person name="Hammerbacher A."/>
            <person name="Kikkert J.R."/>
            <person name="Li Y."/>
            <person name="Li H."/>
            <person name="Li K."/>
            <person name="Li Q."/>
            <person name="Liu X."/>
            <person name="Ma X."/>
            <person name="Naidoo K."/>
            <person name="Pethybridge S.J."/>
            <person name="Sun J."/>
            <person name="Steenkamp E.T."/>
            <person name="van der Nest M.A."/>
            <person name="van Wyk S."/>
            <person name="Wingfield M.J."/>
            <person name="Xiong C."/>
            <person name="Yue Q."/>
            <person name="Zhang X."/>
        </authorList>
    </citation>
    <scope>NUCLEOTIDE SEQUENCE [LARGE SCALE GENOMIC DNA]</scope>
    <source>
        <strain evidence="4 5">BP 5553</strain>
    </source>
</reference>
<evidence type="ECO:0000256" key="2">
    <source>
        <dbReference type="SAM" id="SignalP"/>
    </source>
</evidence>
<dbReference type="SUPFAM" id="SSF48208">
    <property type="entry name" value="Six-hairpin glycosidases"/>
    <property type="match status" value="1"/>
</dbReference>
<dbReference type="AlphaFoldDB" id="A0A370TCQ6"/>
<protein>
    <submittedName>
        <fullName evidence="4">Alpha-L-rhamnosidase</fullName>
    </submittedName>
</protein>
<dbReference type="Gene3D" id="2.60.420.10">
    <property type="entry name" value="Maltose phosphorylase, domain 3"/>
    <property type="match status" value="1"/>
</dbReference>
<dbReference type="GeneID" id="43602262"/>
<organism evidence="4 5">
    <name type="scientific">Venustampulla echinocandica</name>
    <dbReference type="NCBI Taxonomy" id="2656787"/>
    <lineage>
        <taxon>Eukaryota</taxon>
        <taxon>Fungi</taxon>
        <taxon>Dikarya</taxon>
        <taxon>Ascomycota</taxon>
        <taxon>Pezizomycotina</taxon>
        <taxon>Leotiomycetes</taxon>
        <taxon>Helotiales</taxon>
        <taxon>Pleuroascaceae</taxon>
        <taxon>Venustampulla</taxon>
    </lineage>
</organism>
<feature type="region of interest" description="Disordered" evidence="1">
    <location>
        <begin position="798"/>
        <end position="830"/>
    </location>
</feature>
<feature type="signal peptide" evidence="2">
    <location>
        <begin position="1"/>
        <end position="19"/>
    </location>
</feature>
<evidence type="ECO:0000259" key="3">
    <source>
        <dbReference type="Pfam" id="PF17389"/>
    </source>
</evidence>
<evidence type="ECO:0000313" key="4">
    <source>
        <dbReference type="EMBL" id="RDL32011.1"/>
    </source>
</evidence>
<dbReference type="OrthoDB" id="10036721at2759"/>
<dbReference type="InterPro" id="IPR035396">
    <property type="entry name" value="Bac_rhamnosid6H"/>
</dbReference>
<dbReference type="Proteomes" id="UP000254866">
    <property type="component" value="Unassembled WGS sequence"/>
</dbReference>
<accession>A0A370TCQ6</accession>